<dbReference type="GO" id="GO:0031564">
    <property type="term" value="P:transcription antitermination"/>
    <property type="evidence" value="ECO:0007669"/>
    <property type="project" value="UniProtKB-KW"/>
</dbReference>
<keyword evidence="4 8" id="KW-0479">Metal-binding</keyword>
<dbReference type="InterPro" id="IPR020583">
    <property type="entry name" value="Inositol_monoP_metal-BS"/>
</dbReference>
<feature type="binding site" evidence="8">
    <location>
        <position position="98"/>
    </location>
    <ligand>
        <name>Mg(2+)</name>
        <dbReference type="ChEBI" id="CHEBI:18420"/>
        <label>1</label>
        <note>catalytic</note>
    </ligand>
</feature>
<dbReference type="Gene3D" id="3.30.540.10">
    <property type="entry name" value="Fructose-1,6-Bisphosphatase, subunit A, domain 1"/>
    <property type="match status" value="1"/>
</dbReference>
<dbReference type="SUPFAM" id="SSF56655">
    <property type="entry name" value="Carbohydrate phosphatase"/>
    <property type="match status" value="1"/>
</dbReference>
<evidence type="ECO:0000256" key="3">
    <source>
        <dbReference type="ARBA" id="ARBA00009759"/>
    </source>
</evidence>
<dbReference type="EMBL" id="AP019782">
    <property type="protein sequence ID" value="BBL72171.1"/>
    <property type="molecule type" value="Genomic_DNA"/>
</dbReference>
<comment type="similarity">
    <text evidence="3 9">Belongs to the inositol monophosphatase superfamily.</text>
</comment>
<dbReference type="GO" id="GO:0006020">
    <property type="term" value="P:inositol metabolic process"/>
    <property type="evidence" value="ECO:0007669"/>
    <property type="project" value="TreeGrafter"/>
</dbReference>
<evidence type="ECO:0000313" key="11">
    <source>
        <dbReference type="Proteomes" id="UP000824988"/>
    </source>
</evidence>
<dbReference type="PROSITE" id="PS00629">
    <property type="entry name" value="IMP_1"/>
    <property type="match status" value="1"/>
</dbReference>
<feature type="binding site" evidence="8">
    <location>
        <position position="100"/>
    </location>
    <ligand>
        <name>Mg(2+)</name>
        <dbReference type="ChEBI" id="CHEBI:18420"/>
        <label>1</label>
        <note>catalytic</note>
    </ligand>
</feature>
<dbReference type="PRINTS" id="PR01959">
    <property type="entry name" value="SBIMPHPHTASE"/>
</dbReference>
<dbReference type="Gene3D" id="3.40.190.80">
    <property type="match status" value="1"/>
</dbReference>
<keyword evidence="5 9" id="KW-0378">Hydrolase</keyword>
<dbReference type="InterPro" id="IPR022337">
    <property type="entry name" value="Inositol_monophosphatase_SuhB"/>
</dbReference>
<dbReference type="AlphaFoldDB" id="A0A8D4VQY5"/>
<feature type="binding site" evidence="8">
    <location>
        <position position="225"/>
    </location>
    <ligand>
        <name>Mg(2+)</name>
        <dbReference type="ChEBI" id="CHEBI:18420"/>
        <label>1</label>
        <note>catalytic</note>
    </ligand>
</feature>
<dbReference type="PANTHER" id="PTHR20854">
    <property type="entry name" value="INOSITOL MONOPHOSPHATASE"/>
    <property type="match status" value="1"/>
</dbReference>
<evidence type="ECO:0000256" key="2">
    <source>
        <dbReference type="ARBA" id="ARBA00001946"/>
    </source>
</evidence>
<evidence type="ECO:0000256" key="4">
    <source>
        <dbReference type="ARBA" id="ARBA00022723"/>
    </source>
</evidence>
<keyword evidence="6" id="KW-0805">Transcription regulation</keyword>
<dbReference type="GO" id="GO:0046872">
    <property type="term" value="F:metal ion binding"/>
    <property type="evidence" value="ECO:0007669"/>
    <property type="project" value="UniProtKB-KW"/>
</dbReference>
<reference evidence="10" key="1">
    <citation type="submission" date="2019-06" db="EMBL/GenBank/DDBJ databases">
        <title>Complete genome sequence of Methylogaea oryzae strain JCM16910.</title>
        <authorList>
            <person name="Asakawa S."/>
        </authorList>
    </citation>
    <scope>NUCLEOTIDE SEQUENCE</scope>
    <source>
        <strain evidence="10">E10</strain>
    </source>
</reference>
<dbReference type="KEGG" id="moz:MoryE10_27770"/>
<dbReference type="EC" id="3.1.3.25" evidence="9"/>
<name>A0A8D4VQY5_9GAMM</name>
<comment type="cofactor">
    <cofactor evidence="2 8 9">
        <name>Mg(2+)</name>
        <dbReference type="ChEBI" id="CHEBI:18420"/>
    </cofactor>
</comment>
<evidence type="ECO:0000256" key="8">
    <source>
        <dbReference type="PIRSR" id="PIRSR600760-2"/>
    </source>
</evidence>
<dbReference type="FunFam" id="3.30.540.10:FF:000003">
    <property type="entry name" value="Inositol-1-monophosphatase"/>
    <property type="match status" value="1"/>
</dbReference>
<dbReference type="GO" id="GO:0008934">
    <property type="term" value="F:inositol monophosphate 1-phosphatase activity"/>
    <property type="evidence" value="ECO:0007669"/>
    <property type="project" value="InterPro"/>
</dbReference>
<evidence type="ECO:0000256" key="1">
    <source>
        <dbReference type="ARBA" id="ARBA00001033"/>
    </source>
</evidence>
<evidence type="ECO:0000313" key="10">
    <source>
        <dbReference type="EMBL" id="BBL72171.1"/>
    </source>
</evidence>
<keyword evidence="6" id="KW-0804">Transcription</keyword>
<dbReference type="CDD" id="cd01639">
    <property type="entry name" value="IMPase"/>
    <property type="match status" value="1"/>
</dbReference>
<dbReference type="Pfam" id="PF00459">
    <property type="entry name" value="Inositol_P"/>
    <property type="match status" value="1"/>
</dbReference>
<comment type="catalytic activity">
    <reaction evidence="1 9">
        <text>a myo-inositol phosphate + H2O = myo-inositol + phosphate</text>
        <dbReference type="Rhea" id="RHEA:24056"/>
        <dbReference type="ChEBI" id="CHEBI:15377"/>
        <dbReference type="ChEBI" id="CHEBI:17268"/>
        <dbReference type="ChEBI" id="CHEBI:43474"/>
        <dbReference type="ChEBI" id="CHEBI:84139"/>
        <dbReference type="EC" id="3.1.3.25"/>
    </reaction>
</comment>
<organism evidence="10 11">
    <name type="scientific">Methylogaea oryzae</name>
    <dbReference type="NCBI Taxonomy" id="1295382"/>
    <lineage>
        <taxon>Bacteria</taxon>
        <taxon>Pseudomonadati</taxon>
        <taxon>Pseudomonadota</taxon>
        <taxon>Gammaproteobacteria</taxon>
        <taxon>Methylococcales</taxon>
        <taxon>Methylococcaceae</taxon>
        <taxon>Methylogaea</taxon>
    </lineage>
</organism>
<keyword evidence="6" id="KW-0889">Transcription antitermination</keyword>
<dbReference type="InterPro" id="IPR000760">
    <property type="entry name" value="Inositol_monophosphatase-like"/>
</dbReference>
<dbReference type="PANTHER" id="PTHR20854:SF4">
    <property type="entry name" value="INOSITOL-1-MONOPHOSPHATASE-RELATED"/>
    <property type="match status" value="1"/>
</dbReference>
<dbReference type="GO" id="GO:0007165">
    <property type="term" value="P:signal transduction"/>
    <property type="evidence" value="ECO:0007669"/>
    <property type="project" value="TreeGrafter"/>
</dbReference>
<dbReference type="InterPro" id="IPR033942">
    <property type="entry name" value="IMPase"/>
</dbReference>
<gene>
    <name evidence="10" type="primary">hisN</name>
    <name evidence="10" type="ORF">MoryE10_27770</name>
</gene>
<evidence type="ECO:0000256" key="7">
    <source>
        <dbReference type="ARBA" id="ARBA00022842"/>
    </source>
</evidence>
<keyword evidence="7 8" id="KW-0460">Magnesium</keyword>
<keyword evidence="11" id="KW-1185">Reference proteome</keyword>
<dbReference type="Proteomes" id="UP000824988">
    <property type="component" value="Chromosome"/>
</dbReference>
<accession>A0A8D4VQY5</accession>
<feature type="binding site" evidence="8">
    <location>
        <position position="78"/>
    </location>
    <ligand>
        <name>Mg(2+)</name>
        <dbReference type="ChEBI" id="CHEBI:18420"/>
        <label>1</label>
        <note>catalytic</note>
    </ligand>
</feature>
<protein>
    <recommendedName>
        <fullName evidence="9">Inositol-1-monophosphatase</fullName>
        <ecNumber evidence="9">3.1.3.25</ecNumber>
    </recommendedName>
</protein>
<proteinExistence type="inferred from homology"/>
<feature type="binding site" evidence="8">
    <location>
        <position position="101"/>
    </location>
    <ligand>
        <name>Mg(2+)</name>
        <dbReference type="ChEBI" id="CHEBI:18420"/>
        <label>1</label>
        <note>catalytic</note>
    </ligand>
</feature>
<sequence length="277" mass="29191">MAHPDANLSDILNTAIGIARHAGGILREGQAAMRAQRGGALKFKSSDIDPVTEYDLRSEQYIVGELRRLYPGHRIVGEEGGEYAGDGPQSQPYTWYIDPLDGTVNFAHGFPMYCVSMGLAVEGEPALGVIYNPATDEMFAAAQGCGATLNGAPIRVSATSALSRALLITGFAYDTHTSDSNMGNFLAFQRSAQATRRIGSAALNLCYTATGQLDGHWEMKVQPHDIAAGIVLVREAGGTVTDFDGGDTMIASGRIVSSNGLIHAAMLAVLQAAGDRG</sequence>
<evidence type="ECO:0000256" key="9">
    <source>
        <dbReference type="RuleBase" id="RU364068"/>
    </source>
</evidence>
<dbReference type="RefSeq" id="WP_054773520.1">
    <property type="nucleotide sequence ID" value="NZ_AP019782.1"/>
</dbReference>
<evidence type="ECO:0000256" key="5">
    <source>
        <dbReference type="ARBA" id="ARBA00022801"/>
    </source>
</evidence>
<evidence type="ECO:0000256" key="6">
    <source>
        <dbReference type="ARBA" id="ARBA00022814"/>
    </source>
</evidence>
<dbReference type="PRINTS" id="PR00377">
    <property type="entry name" value="IMPHPHTASES"/>
</dbReference>